<reference evidence="1 2" key="1">
    <citation type="submission" date="2010-02" db="EMBL/GenBank/DDBJ databases">
        <authorList>
            <person name="Weinstock G."/>
            <person name="Sodergren E."/>
            <person name="Clifton S."/>
            <person name="Fulton L."/>
            <person name="Fulton B."/>
            <person name="Courtney L."/>
            <person name="Fronick C."/>
            <person name="Harrison M."/>
            <person name="Strong C."/>
            <person name="Farmer C."/>
            <person name="Delahaunty K."/>
            <person name="Markovic C."/>
            <person name="Hall O."/>
            <person name="Minx P."/>
            <person name="Tomlinson C."/>
            <person name="Mitreva M."/>
            <person name="Nelson J."/>
            <person name="Hou S."/>
            <person name="Wollam A."/>
            <person name="Pepin K.H."/>
            <person name="Johnson M."/>
            <person name="Bhonagiri V."/>
            <person name="Zhang X."/>
            <person name="Suruliraj S."/>
            <person name="Warren W."/>
            <person name="Chinwalla A."/>
            <person name="Mardis E.R."/>
            <person name="Wilson R.K."/>
        </authorList>
    </citation>
    <scope>NUCLEOTIDE SEQUENCE [LARGE SCALE GENOMIC DNA]</scope>
    <source>
        <strain evidence="1 2">ATCC 29315</strain>
    </source>
</reference>
<sequence length="57" mass="6594">MPKQAVCKVISAFSDGLKGISMKQDFILKSVTKWQTVCNISLSRRRTIFRRPDNYET</sequence>
<dbReference type="EMBL" id="ADBF01000016">
    <property type="protein sequence ID" value="EFE50556.1"/>
    <property type="molecule type" value="Genomic_DNA"/>
</dbReference>
<organism evidence="1 2">
    <name type="scientific">Neisseria elongata subsp. glycolytica ATCC 29315</name>
    <dbReference type="NCBI Taxonomy" id="546263"/>
    <lineage>
        <taxon>Bacteria</taxon>
        <taxon>Pseudomonadati</taxon>
        <taxon>Pseudomonadota</taxon>
        <taxon>Betaproteobacteria</taxon>
        <taxon>Neisseriales</taxon>
        <taxon>Neisseriaceae</taxon>
        <taxon>Neisseria</taxon>
    </lineage>
</organism>
<comment type="caution">
    <text evidence="1">The sequence shown here is derived from an EMBL/GenBank/DDBJ whole genome shotgun (WGS) entry which is preliminary data.</text>
</comment>
<proteinExistence type="predicted"/>
<dbReference type="AlphaFoldDB" id="D4DNT0"/>
<accession>D4DNT0</accession>
<evidence type="ECO:0000313" key="1">
    <source>
        <dbReference type="EMBL" id="EFE50556.1"/>
    </source>
</evidence>
<gene>
    <name evidence="1" type="ORF">NEIELOOT_00714</name>
</gene>
<evidence type="ECO:0000313" key="2">
    <source>
        <dbReference type="Proteomes" id="UP000005536"/>
    </source>
</evidence>
<protein>
    <submittedName>
        <fullName evidence="1">Uncharacterized protein</fullName>
    </submittedName>
</protein>
<dbReference type="Proteomes" id="UP000005536">
    <property type="component" value="Unassembled WGS sequence"/>
</dbReference>
<name>D4DNT0_NEIEG</name>